<name>A0A392UWC1_9FABA</name>
<dbReference type="EMBL" id="LXQA010992820">
    <property type="protein sequence ID" value="MCI80316.1"/>
    <property type="molecule type" value="Genomic_DNA"/>
</dbReference>
<organism evidence="2 3">
    <name type="scientific">Trifolium medium</name>
    <dbReference type="NCBI Taxonomy" id="97028"/>
    <lineage>
        <taxon>Eukaryota</taxon>
        <taxon>Viridiplantae</taxon>
        <taxon>Streptophyta</taxon>
        <taxon>Embryophyta</taxon>
        <taxon>Tracheophyta</taxon>
        <taxon>Spermatophyta</taxon>
        <taxon>Magnoliopsida</taxon>
        <taxon>eudicotyledons</taxon>
        <taxon>Gunneridae</taxon>
        <taxon>Pentapetalae</taxon>
        <taxon>rosids</taxon>
        <taxon>fabids</taxon>
        <taxon>Fabales</taxon>
        <taxon>Fabaceae</taxon>
        <taxon>Papilionoideae</taxon>
        <taxon>50 kb inversion clade</taxon>
        <taxon>NPAAA clade</taxon>
        <taxon>Hologalegina</taxon>
        <taxon>IRL clade</taxon>
        <taxon>Trifolieae</taxon>
        <taxon>Trifolium</taxon>
    </lineage>
</organism>
<feature type="non-terminal residue" evidence="2">
    <location>
        <position position="1"/>
    </location>
</feature>
<protein>
    <submittedName>
        <fullName evidence="2">Uncharacterized protein</fullName>
    </submittedName>
</protein>
<feature type="region of interest" description="Disordered" evidence="1">
    <location>
        <begin position="1"/>
        <end position="55"/>
    </location>
</feature>
<feature type="compositionally biased region" description="Polar residues" evidence="1">
    <location>
        <begin position="12"/>
        <end position="44"/>
    </location>
</feature>
<proteinExistence type="predicted"/>
<accession>A0A392UWC1</accession>
<dbReference type="AlphaFoldDB" id="A0A392UWC1"/>
<reference evidence="2 3" key="1">
    <citation type="journal article" date="2018" name="Front. Plant Sci.">
        <title>Red Clover (Trifolium pratense) and Zigzag Clover (T. medium) - A Picture of Genomic Similarities and Differences.</title>
        <authorList>
            <person name="Dluhosova J."/>
            <person name="Istvanek J."/>
            <person name="Nedelnik J."/>
            <person name="Repkova J."/>
        </authorList>
    </citation>
    <scope>NUCLEOTIDE SEQUENCE [LARGE SCALE GENOMIC DNA]</scope>
    <source>
        <strain evidence="3">cv. 10/8</strain>
        <tissue evidence="2">Leaf</tissue>
    </source>
</reference>
<dbReference type="Proteomes" id="UP000265520">
    <property type="component" value="Unassembled WGS sequence"/>
</dbReference>
<evidence type="ECO:0000313" key="2">
    <source>
        <dbReference type="EMBL" id="MCI80316.1"/>
    </source>
</evidence>
<evidence type="ECO:0000313" key="3">
    <source>
        <dbReference type="Proteomes" id="UP000265520"/>
    </source>
</evidence>
<sequence length="55" mass="5707">CNLRNAPRPKASQANSSATAQRAVPSSATRNNQRLSTAESSATAQRAVLPGTTCH</sequence>
<evidence type="ECO:0000256" key="1">
    <source>
        <dbReference type="SAM" id="MobiDB-lite"/>
    </source>
</evidence>
<comment type="caution">
    <text evidence="2">The sequence shown here is derived from an EMBL/GenBank/DDBJ whole genome shotgun (WGS) entry which is preliminary data.</text>
</comment>
<keyword evidence="3" id="KW-1185">Reference proteome</keyword>